<reference evidence="5" key="1">
    <citation type="submission" date="2025-08" db="UniProtKB">
        <authorList>
            <consortium name="RefSeq"/>
        </authorList>
    </citation>
    <scope>IDENTIFICATION</scope>
</reference>
<gene>
    <name evidence="5" type="primary">LOC136080425</name>
</gene>
<feature type="transmembrane region" description="Helical" evidence="2">
    <location>
        <begin position="45"/>
        <end position="63"/>
    </location>
</feature>
<keyword evidence="1" id="KW-0175">Coiled coil</keyword>
<protein>
    <submittedName>
        <fullName evidence="5">TNF receptor-associated factor 5-like</fullName>
    </submittedName>
</protein>
<dbReference type="GeneID" id="136080425"/>
<proteinExistence type="predicted"/>
<name>A0ABM4BV99_HYDVU</name>
<evidence type="ECO:0000259" key="3">
    <source>
        <dbReference type="PROSITE" id="PS50144"/>
    </source>
</evidence>
<evidence type="ECO:0000313" key="4">
    <source>
        <dbReference type="Proteomes" id="UP001652625"/>
    </source>
</evidence>
<evidence type="ECO:0000313" key="5">
    <source>
        <dbReference type="RefSeq" id="XP_065653118.1"/>
    </source>
</evidence>
<keyword evidence="2" id="KW-1133">Transmembrane helix</keyword>
<dbReference type="InterPro" id="IPR049342">
    <property type="entry name" value="TRAF1-6_MATH_dom"/>
</dbReference>
<dbReference type="SUPFAM" id="SSF49599">
    <property type="entry name" value="TRAF domain-like"/>
    <property type="match status" value="1"/>
</dbReference>
<dbReference type="RefSeq" id="XP_065653118.1">
    <property type="nucleotide sequence ID" value="XM_065797046.1"/>
</dbReference>
<dbReference type="Pfam" id="PF21355">
    <property type="entry name" value="TRAF-mep_MATH"/>
    <property type="match status" value="1"/>
</dbReference>
<dbReference type="Gene3D" id="2.60.210.10">
    <property type="entry name" value="Apoptosis, Tumor Necrosis Factor Receptor Associated Protein 2, Chain A"/>
    <property type="match status" value="1"/>
</dbReference>
<organism evidence="4 5">
    <name type="scientific">Hydra vulgaris</name>
    <name type="common">Hydra</name>
    <name type="synonym">Hydra attenuata</name>
    <dbReference type="NCBI Taxonomy" id="6087"/>
    <lineage>
        <taxon>Eukaryota</taxon>
        <taxon>Metazoa</taxon>
        <taxon>Cnidaria</taxon>
        <taxon>Hydrozoa</taxon>
        <taxon>Hydroidolina</taxon>
        <taxon>Anthoathecata</taxon>
        <taxon>Aplanulata</taxon>
        <taxon>Hydridae</taxon>
        <taxon>Hydra</taxon>
    </lineage>
</organism>
<evidence type="ECO:0000256" key="2">
    <source>
        <dbReference type="SAM" id="Phobius"/>
    </source>
</evidence>
<dbReference type="Proteomes" id="UP001652625">
    <property type="component" value="Chromosome 05"/>
</dbReference>
<dbReference type="InterPro" id="IPR008974">
    <property type="entry name" value="TRAF-like"/>
</dbReference>
<sequence>MTTNNNENYDDMFPGFGDVFEEIENITFHATFDENINELDIEIDFFFLILNLLVVIINFLYLLNVFSTNKKMADNIYPCCFCDMEFTVDQLMKHQMECSTNQLSYECFTCKKKVADLLNHECEYEFQKTCYFCNTAVNNEDYDEHSVICFQDYKDRQNKYFDQIVQDEKKNLNYLNLSVNHILAGAKNCNEIIIKLITDSKEMMFNQKEDKQEIKKLKEENTKLQQTLEDMNKEITELKNVVYENITALANQEEIQNLNKEIIKLNQVVEENATEFLALKKTTQQAQVMHHLFKDKHIIKLDQMNLRLLSEEAYYSEAVYSPEGYYYRIKIYTRSTNQKNVAIFFQLIRGELDDALKWPFSKKIIFTLRNNEKFFAHTITPENYIQSLNASSFDKPTEEFNVAVGFPNFISHQELKQFIINNNLYITITIQ</sequence>
<evidence type="ECO:0000256" key="1">
    <source>
        <dbReference type="SAM" id="Coils"/>
    </source>
</evidence>
<keyword evidence="2" id="KW-0812">Transmembrane</keyword>
<keyword evidence="4" id="KW-1185">Reference proteome</keyword>
<dbReference type="InterPro" id="IPR002083">
    <property type="entry name" value="MATH/TRAF_dom"/>
</dbReference>
<dbReference type="PROSITE" id="PS50144">
    <property type="entry name" value="MATH"/>
    <property type="match status" value="1"/>
</dbReference>
<feature type="domain" description="MATH" evidence="3">
    <location>
        <begin position="296"/>
        <end position="430"/>
    </location>
</feature>
<feature type="coiled-coil region" evidence="1">
    <location>
        <begin position="207"/>
        <end position="275"/>
    </location>
</feature>
<accession>A0ABM4BV99</accession>
<keyword evidence="2" id="KW-0472">Membrane</keyword>